<dbReference type="EMBL" id="KQ484417">
    <property type="protein sequence ID" value="KYP35240.1"/>
    <property type="molecule type" value="Genomic_DNA"/>
</dbReference>
<organism evidence="2 3">
    <name type="scientific">Cajanus cajan</name>
    <name type="common">Pigeon pea</name>
    <name type="synonym">Cajanus indicus</name>
    <dbReference type="NCBI Taxonomy" id="3821"/>
    <lineage>
        <taxon>Eukaryota</taxon>
        <taxon>Viridiplantae</taxon>
        <taxon>Streptophyta</taxon>
        <taxon>Embryophyta</taxon>
        <taxon>Tracheophyta</taxon>
        <taxon>Spermatophyta</taxon>
        <taxon>Magnoliopsida</taxon>
        <taxon>eudicotyledons</taxon>
        <taxon>Gunneridae</taxon>
        <taxon>Pentapetalae</taxon>
        <taxon>rosids</taxon>
        <taxon>fabids</taxon>
        <taxon>Fabales</taxon>
        <taxon>Fabaceae</taxon>
        <taxon>Papilionoideae</taxon>
        <taxon>50 kb inversion clade</taxon>
        <taxon>NPAAA clade</taxon>
        <taxon>indigoferoid/millettioid clade</taxon>
        <taxon>Phaseoleae</taxon>
        <taxon>Cajanus</taxon>
    </lineage>
</organism>
<protein>
    <submittedName>
        <fullName evidence="2">Uncharacterized protein</fullName>
    </submittedName>
</protein>
<reference evidence="2" key="1">
    <citation type="journal article" date="2012" name="Nat. Biotechnol.">
        <title>Draft genome sequence of pigeonpea (Cajanus cajan), an orphan legume crop of resource-poor farmers.</title>
        <authorList>
            <person name="Varshney R.K."/>
            <person name="Chen W."/>
            <person name="Li Y."/>
            <person name="Bharti A.K."/>
            <person name="Saxena R.K."/>
            <person name="Schlueter J.A."/>
            <person name="Donoghue M.T."/>
            <person name="Azam S."/>
            <person name="Fan G."/>
            <person name="Whaley A.M."/>
            <person name="Farmer A.D."/>
            <person name="Sheridan J."/>
            <person name="Iwata A."/>
            <person name="Tuteja R."/>
            <person name="Penmetsa R.V."/>
            <person name="Wu W."/>
            <person name="Upadhyaya H.D."/>
            <person name="Yang S.P."/>
            <person name="Shah T."/>
            <person name="Saxena K.B."/>
            <person name="Michael T."/>
            <person name="McCombie W.R."/>
            <person name="Yang B."/>
            <person name="Zhang G."/>
            <person name="Yang H."/>
            <person name="Wang J."/>
            <person name="Spillane C."/>
            <person name="Cook D.R."/>
            <person name="May G.D."/>
            <person name="Xu X."/>
            <person name="Jackson S.A."/>
        </authorList>
    </citation>
    <scope>NUCLEOTIDE SEQUENCE [LARGE SCALE GENOMIC DNA]</scope>
</reference>
<proteinExistence type="predicted"/>
<name>A0A151QY45_CAJCA</name>
<keyword evidence="3" id="KW-1185">Reference proteome</keyword>
<gene>
    <name evidence="2" type="ORF">KK1_043733</name>
</gene>
<dbReference type="Proteomes" id="UP000075243">
    <property type="component" value="Unassembled WGS sequence"/>
</dbReference>
<evidence type="ECO:0000313" key="2">
    <source>
        <dbReference type="EMBL" id="KYP35240.1"/>
    </source>
</evidence>
<accession>A0A151QY45</accession>
<dbReference type="OMA" id="CFRRASW"/>
<evidence type="ECO:0000313" key="3">
    <source>
        <dbReference type="Proteomes" id="UP000075243"/>
    </source>
</evidence>
<dbReference type="Gramene" id="C.cajan_39312.t">
    <property type="protein sequence ID" value="C.cajan_39312.t.cds1"/>
    <property type="gene ID" value="C.cajan_39312"/>
</dbReference>
<dbReference type="AlphaFoldDB" id="A0A151QY45"/>
<sequence length="156" mass="16859">YSFTTIPFSYTLLINSFPNASSTPSSSSLSTTFNFTTHKKLYPLSVNPKAMSFICSLLVAVLLPKQTYTTDPSLFSSSHSNTEPMQPPLPCSTSSNSHAIRGPTPNTGGNPFTTFPSFSVVSASPSISSNELMKTPFSFITFALSSMKMLSKREFG</sequence>
<feature type="region of interest" description="Disordered" evidence="1">
    <location>
        <begin position="74"/>
        <end position="106"/>
    </location>
</feature>
<evidence type="ECO:0000256" key="1">
    <source>
        <dbReference type="SAM" id="MobiDB-lite"/>
    </source>
</evidence>
<feature type="compositionally biased region" description="Polar residues" evidence="1">
    <location>
        <begin position="74"/>
        <end position="84"/>
    </location>
</feature>
<feature type="non-terminal residue" evidence="2">
    <location>
        <position position="1"/>
    </location>
</feature>